<dbReference type="RefSeq" id="WP_078715079.1">
    <property type="nucleotide sequence ID" value="NZ_FUYG01000008.1"/>
</dbReference>
<evidence type="ECO:0000256" key="9">
    <source>
        <dbReference type="ARBA" id="ARBA00023136"/>
    </source>
</evidence>
<comment type="subcellular location">
    <subcellularLocation>
        <location evidence="1">Cell membrane</location>
        <topology evidence="1">Multi-pass membrane protein</topology>
    </subcellularLocation>
</comment>
<keyword evidence="9 10" id="KW-0472">Membrane</keyword>
<feature type="transmembrane region" description="Helical" evidence="10">
    <location>
        <begin position="79"/>
        <end position="106"/>
    </location>
</feature>
<evidence type="ECO:0000256" key="4">
    <source>
        <dbReference type="ARBA" id="ARBA00022448"/>
    </source>
</evidence>
<keyword evidence="4" id="KW-0813">Transport</keyword>
<keyword evidence="6 10" id="KW-0812">Transmembrane</keyword>
<comment type="similarity">
    <text evidence="2">Belongs to the ArsB family.</text>
</comment>
<organism evidence="12 13">
    <name type="scientific">Agreia bicolorata</name>
    <dbReference type="NCBI Taxonomy" id="110935"/>
    <lineage>
        <taxon>Bacteria</taxon>
        <taxon>Bacillati</taxon>
        <taxon>Actinomycetota</taxon>
        <taxon>Actinomycetes</taxon>
        <taxon>Micrococcales</taxon>
        <taxon>Microbacteriaceae</taxon>
        <taxon>Agreia</taxon>
    </lineage>
</organism>
<dbReference type="PRINTS" id="PR00758">
    <property type="entry name" value="ARSENICPUMP"/>
</dbReference>
<dbReference type="PANTHER" id="PTHR43302">
    <property type="entry name" value="TRANSPORTER ARSB-RELATED"/>
    <property type="match status" value="1"/>
</dbReference>
<dbReference type="Pfam" id="PF03600">
    <property type="entry name" value="CitMHS"/>
    <property type="match status" value="1"/>
</dbReference>
<keyword evidence="5" id="KW-1003">Cell membrane</keyword>
<comment type="similarity">
    <text evidence="3">Belongs to the CitM (TC 2.A.11) transporter family.</text>
</comment>
<accession>A0A1T4YFB6</accession>
<dbReference type="GO" id="GO:0046685">
    <property type="term" value="P:response to arsenic-containing substance"/>
    <property type="evidence" value="ECO:0007669"/>
    <property type="project" value="UniProtKB-KW"/>
</dbReference>
<feature type="transmembrane region" description="Helical" evidence="10">
    <location>
        <begin position="242"/>
        <end position="258"/>
    </location>
</feature>
<feature type="transmembrane region" description="Helical" evidence="10">
    <location>
        <begin position="405"/>
        <end position="426"/>
    </location>
</feature>
<feature type="transmembrane region" description="Helical" evidence="10">
    <location>
        <begin position="264"/>
        <end position="281"/>
    </location>
</feature>
<dbReference type="InterPro" id="IPR000802">
    <property type="entry name" value="Arsenical_pump_ArsB"/>
</dbReference>
<feature type="transmembrane region" description="Helical" evidence="10">
    <location>
        <begin position="365"/>
        <end position="385"/>
    </location>
</feature>
<evidence type="ECO:0000313" key="12">
    <source>
        <dbReference type="EMBL" id="SKB00459.1"/>
    </source>
</evidence>
<reference evidence="13" key="1">
    <citation type="submission" date="2017-02" db="EMBL/GenBank/DDBJ databases">
        <authorList>
            <person name="Varghese N."/>
            <person name="Submissions S."/>
        </authorList>
    </citation>
    <scope>NUCLEOTIDE SEQUENCE [LARGE SCALE GENOMIC DNA]</scope>
    <source>
        <strain evidence="13">VKM Ac-2052</strain>
    </source>
</reference>
<feature type="transmembrane region" description="Helical" evidence="10">
    <location>
        <begin position="118"/>
        <end position="137"/>
    </location>
</feature>
<dbReference type="InterPro" id="IPR004680">
    <property type="entry name" value="Cit_transptr-like_dom"/>
</dbReference>
<evidence type="ECO:0000256" key="7">
    <source>
        <dbReference type="ARBA" id="ARBA00022849"/>
    </source>
</evidence>
<evidence type="ECO:0000313" key="13">
    <source>
        <dbReference type="Proteomes" id="UP000189735"/>
    </source>
</evidence>
<dbReference type="GO" id="GO:0015105">
    <property type="term" value="F:arsenite transmembrane transporter activity"/>
    <property type="evidence" value="ECO:0007669"/>
    <property type="project" value="InterPro"/>
</dbReference>
<evidence type="ECO:0000256" key="8">
    <source>
        <dbReference type="ARBA" id="ARBA00022989"/>
    </source>
</evidence>
<evidence type="ECO:0000256" key="2">
    <source>
        <dbReference type="ARBA" id="ARBA00006433"/>
    </source>
</evidence>
<evidence type="ECO:0000256" key="10">
    <source>
        <dbReference type="SAM" id="Phobius"/>
    </source>
</evidence>
<dbReference type="EMBL" id="FUYG01000008">
    <property type="protein sequence ID" value="SKB00459.1"/>
    <property type="molecule type" value="Genomic_DNA"/>
</dbReference>
<evidence type="ECO:0000256" key="3">
    <source>
        <dbReference type="ARBA" id="ARBA00009843"/>
    </source>
</evidence>
<proteinExistence type="inferred from homology"/>
<dbReference type="GO" id="GO:0005886">
    <property type="term" value="C:plasma membrane"/>
    <property type="evidence" value="ECO:0007669"/>
    <property type="project" value="UniProtKB-SubCell"/>
</dbReference>
<feature type="transmembrane region" description="Helical" evidence="10">
    <location>
        <begin position="199"/>
        <end position="222"/>
    </location>
</feature>
<evidence type="ECO:0000256" key="1">
    <source>
        <dbReference type="ARBA" id="ARBA00004651"/>
    </source>
</evidence>
<evidence type="ECO:0000256" key="5">
    <source>
        <dbReference type="ARBA" id="ARBA00022475"/>
    </source>
</evidence>
<dbReference type="PANTHER" id="PTHR43302:SF5">
    <property type="entry name" value="TRANSPORTER ARSB-RELATED"/>
    <property type="match status" value="1"/>
</dbReference>
<gene>
    <name evidence="12" type="ORF">SAMN06295879_3015</name>
</gene>
<name>A0A1T4YFB6_9MICO</name>
<keyword evidence="8 10" id="KW-1133">Transmembrane helix</keyword>
<keyword evidence="7" id="KW-0059">Arsenical resistance</keyword>
<protein>
    <submittedName>
        <fullName evidence="12">Arsenite efflux membrane protein ArsB</fullName>
    </submittedName>
</protein>
<evidence type="ECO:0000256" key="6">
    <source>
        <dbReference type="ARBA" id="ARBA00022692"/>
    </source>
</evidence>
<sequence length="431" mass="44912">MLDQLSDVSRTPSPTCQQLSHRIAFIEQHPTAAPDSASSAEPPSRRGLVVVVALLAASFVVIATGILPWRDTLVLADRVVPVLGFVAAITIVTELAAEAGVFTALAGRLARWGRGRRILLWLFVLALAVVSTIFLSLDTTAVLVTPVVVLLALHAGLPPLPFALATVWLANTASLLLPVSNLTNLLAEGRMDVVGPAGFAALVAAPAAVGIVVPVIVLSLMFRKELRGRYSAPPVERAPDRTLLLVSAIVVAALLPLLVSGLPVWIPATVAAVVIVVLFGIRRPGALSLKLVPWQPLGIAVGLFVLVETAHARGLTAFISNIGGSGTDLLSLLHLSALGTVSSNAINNLPAYLVLEPIGHSPVRLAALLIGVNLGPLVTPWASLATLLWHQKITGLGVTLSWPKFMLAGLGVVLLTVPLATVALWLTSGAL</sequence>
<dbReference type="AlphaFoldDB" id="A0A1T4YFB6"/>
<dbReference type="Proteomes" id="UP000189735">
    <property type="component" value="Unassembled WGS sequence"/>
</dbReference>
<feature type="transmembrane region" description="Helical" evidence="10">
    <location>
        <begin position="48"/>
        <end position="67"/>
    </location>
</feature>
<evidence type="ECO:0000259" key="11">
    <source>
        <dbReference type="Pfam" id="PF03600"/>
    </source>
</evidence>
<feature type="domain" description="Citrate transporter-like" evidence="11">
    <location>
        <begin position="50"/>
        <end position="358"/>
    </location>
</feature>